<evidence type="ECO:0000313" key="6">
    <source>
        <dbReference type="Proteomes" id="UP000095746"/>
    </source>
</evidence>
<evidence type="ECO:0000313" key="2">
    <source>
        <dbReference type="EMBL" id="CUN86899.1"/>
    </source>
</evidence>
<evidence type="ECO:0000313" key="5">
    <source>
        <dbReference type="EMBL" id="MSB51234.1"/>
    </source>
</evidence>
<keyword evidence="1" id="KW-1133">Transmembrane helix</keyword>
<dbReference type="Proteomes" id="UP000095746">
    <property type="component" value="Unassembled WGS sequence"/>
</dbReference>
<dbReference type="EMBL" id="JAQLWO010000002">
    <property type="protein sequence ID" value="MDB7904933.1"/>
    <property type="molecule type" value="Genomic_DNA"/>
</dbReference>
<dbReference type="Proteomes" id="UP001211173">
    <property type="component" value="Unassembled WGS sequence"/>
</dbReference>
<feature type="transmembrane region" description="Helical" evidence="1">
    <location>
        <begin position="171"/>
        <end position="191"/>
    </location>
</feature>
<sequence length="206" mass="22702">MEKSVPSAKKKFSIRDIMTIAAMMVICFIIMMVMSSLTLPFPLVYLYGSAGIDGFICAVFFLVAANRVNKHGLLFAWAGIYGLIQGVMGYMFLFPYFLAVGLIAELSMLGKDTYRNPLRTRIGWTINCVGNFVGCAVPLWWAWDSYTAMALESGFTSETLEMQMAMVTSPALMLLGAAITAVLTFLGTLFGQRLLRKHFQKAGIVG</sequence>
<feature type="transmembrane region" description="Helical" evidence="1">
    <location>
        <begin position="94"/>
        <end position="110"/>
    </location>
</feature>
<keyword evidence="1" id="KW-0812">Transmembrane</keyword>
<evidence type="ECO:0000313" key="7">
    <source>
        <dbReference type="Proteomes" id="UP000429811"/>
    </source>
</evidence>
<dbReference type="GeneID" id="89522122"/>
<evidence type="ECO:0000313" key="4">
    <source>
        <dbReference type="EMBL" id="MDB7933518.1"/>
    </source>
</evidence>
<organism evidence="2 6">
    <name type="scientific">Flavonifractor plautii</name>
    <name type="common">Fusobacterium plautii</name>
    <dbReference type="NCBI Taxonomy" id="292800"/>
    <lineage>
        <taxon>Bacteria</taxon>
        <taxon>Bacillati</taxon>
        <taxon>Bacillota</taxon>
        <taxon>Clostridia</taxon>
        <taxon>Eubacteriales</taxon>
        <taxon>Oscillospiraceae</taxon>
        <taxon>Flavonifractor</taxon>
    </lineage>
</organism>
<reference evidence="3" key="3">
    <citation type="submission" date="2023-01" db="EMBL/GenBank/DDBJ databases">
        <title>Human gut microbiome strain richness.</title>
        <authorList>
            <person name="Chen-Liaw A."/>
        </authorList>
    </citation>
    <scope>NUCLEOTIDE SEQUENCE</scope>
    <source>
        <strain evidence="4">1001287st1_F4_1001285I_161205</strain>
        <strain evidence="3">2225st1_A6_2225SCRN_200828</strain>
    </source>
</reference>
<dbReference type="Proteomes" id="UP001211006">
    <property type="component" value="Unassembled WGS sequence"/>
</dbReference>
<dbReference type="InterPro" id="IPR011733">
    <property type="entry name" value="CHP02185_IM"/>
</dbReference>
<feature type="transmembrane region" description="Helical" evidence="1">
    <location>
        <begin position="122"/>
        <end position="143"/>
    </location>
</feature>
<dbReference type="Proteomes" id="UP000429811">
    <property type="component" value="Unassembled WGS sequence"/>
</dbReference>
<proteinExistence type="predicted"/>
<dbReference type="EMBL" id="WKPO01000065">
    <property type="protein sequence ID" value="MSB51234.1"/>
    <property type="molecule type" value="Genomic_DNA"/>
</dbReference>
<dbReference type="NCBIfam" id="TIGR02185">
    <property type="entry name" value="Trep_Strep"/>
    <property type="match status" value="1"/>
</dbReference>
<dbReference type="EMBL" id="CYZT01000022">
    <property type="protein sequence ID" value="CUN86899.1"/>
    <property type="molecule type" value="Genomic_DNA"/>
</dbReference>
<keyword evidence="1" id="KW-0472">Membrane</keyword>
<dbReference type="RefSeq" id="WP_009259459.1">
    <property type="nucleotide sequence ID" value="NZ_BAABZG010000001.1"/>
</dbReference>
<reference evidence="5 7" key="2">
    <citation type="journal article" date="2019" name="Nat. Med.">
        <title>A library of human gut bacterial isolates paired with longitudinal multiomics data enables mechanistic microbiome research.</title>
        <authorList>
            <person name="Poyet M."/>
            <person name="Groussin M."/>
            <person name="Gibbons S.M."/>
            <person name="Avila-Pacheco J."/>
            <person name="Jiang X."/>
            <person name="Kearney S.M."/>
            <person name="Perrotta A.R."/>
            <person name="Berdy B."/>
            <person name="Zhao S."/>
            <person name="Lieberman T.D."/>
            <person name="Swanson P.K."/>
            <person name="Smith M."/>
            <person name="Roesemann S."/>
            <person name="Alexander J.E."/>
            <person name="Rich S.A."/>
            <person name="Livny J."/>
            <person name="Vlamakis H."/>
            <person name="Clish C."/>
            <person name="Bullock K."/>
            <person name="Deik A."/>
            <person name="Scott J."/>
            <person name="Pierce K.A."/>
            <person name="Xavier R.J."/>
            <person name="Alm E.J."/>
        </authorList>
    </citation>
    <scope>NUCLEOTIDE SEQUENCE [LARGE SCALE GENOMIC DNA]</scope>
    <source>
        <strain evidence="5 7">BIOML-A5</strain>
    </source>
</reference>
<name>A0A174AG63_FLAPL</name>
<feature type="transmembrane region" description="Helical" evidence="1">
    <location>
        <begin position="20"/>
        <end position="39"/>
    </location>
</feature>
<dbReference type="Pfam" id="PF09605">
    <property type="entry name" value="Trep_Strep"/>
    <property type="match status" value="1"/>
</dbReference>
<feature type="transmembrane region" description="Helical" evidence="1">
    <location>
        <begin position="72"/>
        <end position="88"/>
    </location>
</feature>
<gene>
    <name evidence="2" type="ORF">ERS852411_00616</name>
    <name evidence="5" type="ORF">GKE90_21540</name>
    <name evidence="3" type="ORF">PND83_02990</name>
    <name evidence="4" type="ORF">PNE06_10585</name>
</gene>
<evidence type="ECO:0000256" key="1">
    <source>
        <dbReference type="SAM" id="Phobius"/>
    </source>
</evidence>
<dbReference type="AlphaFoldDB" id="A0A174AG63"/>
<dbReference type="EMBL" id="JAQLWV010000014">
    <property type="protein sequence ID" value="MDB7933518.1"/>
    <property type="molecule type" value="Genomic_DNA"/>
</dbReference>
<reference evidence="2 6" key="1">
    <citation type="submission" date="2015-09" db="EMBL/GenBank/DDBJ databases">
        <authorList>
            <consortium name="Pathogen Informatics"/>
        </authorList>
    </citation>
    <scope>NUCLEOTIDE SEQUENCE [LARGE SCALE GENOMIC DNA]</scope>
    <source>
        <strain evidence="2 6">2789STDY5608854</strain>
    </source>
</reference>
<protein>
    <submittedName>
        <fullName evidence="2">Conserved hypothetical integral membrane protein</fullName>
    </submittedName>
    <submittedName>
        <fullName evidence="3">MptD family putative ECF transporter S component</fullName>
    </submittedName>
</protein>
<accession>A0A174AG63</accession>
<feature type="transmembrane region" description="Helical" evidence="1">
    <location>
        <begin position="45"/>
        <end position="65"/>
    </location>
</feature>
<evidence type="ECO:0000313" key="3">
    <source>
        <dbReference type="EMBL" id="MDB7904933.1"/>
    </source>
</evidence>